<gene>
    <name evidence="1" type="ORF">SVUK_LOCUS18238</name>
</gene>
<organism evidence="1 2">
    <name type="scientific">Strongylus vulgaris</name>
    <name type="common">Blood worm</name>
    <dbReference type="NCBI Taxonomy" id="40348"/>
    <lineage>
        <taxon>Eukaryota</taxon>
        <taxon>Metazoa</taxon>
        <taxon>Ecdysozoa</taxon>
        <taxon>Nematoda</taxon>
        <taxon>Chromadorea</taxon>
        <taxon>Rhabditida</taxon>
        <taxon>Rhabditina</taxon>
        <taxon>Rhabditomorpha</taxon>
        <taxon>Strongyloidea</taxon>
        <taxon>Strongylidae</taxon>
        <taxon>Strongylus</taxon>
    </lineage>
</organism>
<protein>
    <submittedName>
        <fullName evidence="1">Uncharacterized protein</fullName>
    </submittedName>
</protein>
<dbReference type="Proteomes" id="UP000270094">
    <property type="component" value="Unassembled WGS sequence"/>
</dbReference>
<proteinExistence type="predicted"/>
<reference evidence="1 2" key="1">
    <citation type="submission" date="2018-11" db="EMBL/GenBank/DDBJ databases">
        <authorList>
            <consortium name="Pathogen Informatics"/>
        </authorList>
    </citation>
    <scope>NUCLEOTIDE SEQUENCE [LARGE SCALE GENOMIC DNA]</scope>
</reference>
<evidence type="ECO:0000313" key="2">
    <source>
        <dbReference type="Proteomes" id="UP000270094"/>
    </source>
</evidence>
<dbReference type="AlphaFoldDB" id="A0A3P7JCF6"/>
<accession>A0A3P7JCF6</accession>
<keyword evidence="2" id="KW-1185">Reference proteome</keyword>
<dbReference type="EMBL" id="UYYB01121895">
    <property type="protein sequence ID" value="VDM83240.1"/>
    <property type="molecule type" value="Genomic_DNA"/>
</dbReference>
<evidence type="ECO:0000313" key="1">
    <source>
        <dbReference type="EMBL" id="VDM83240.1"/>
    </source>
</evidence>
<name>A0A3P7JCF6_STRVU</name>
<sequence>MNHYGECPMLCTYNSKLQGDQLPHKPCSKQSCEDGREITVAVSLEQKCNPGPEEDLSPVGGRKNVHNGVRLEELLTNCRGGASEGLRPASQRTESFRWKSLSALNKELTFPKATKN</sequence>